<evidence type="ECO:0000313" key="4">
    <source>
        <dbReference type="EMBL" id="MDQ0288926.1"/>
    </source>
</evidence>
<dbReference type="Proteomes" id="UP001238163">
    <property type="component" value="Unassembled WGS sequence"/>
</dbReference>
<evidence type="ECO:0000256" key="3">
    <source>
        <dbReference type="ARBA" id="ARBA00023002"/>
    </source>
</evidence>
<dbReference type="AlphaFoldDB" id="A0AAE4AMW5"/>
<dbReference type="Gene3D" id="3.20.20.70">
    <property type="entry name" value="Aldolase class I"/>
    <property type="match status" value="1"/>
</dbReference>
<dbReference type="Pfam" id="PF03060">
    <property type="entry name" value="NMO"/>
    <property type="match status" value="1"/>
</dbReference>
<proteinExistence type="predicted"/>
<dbReference type="PANTHER" id="PTHR32332">
    <property type="entry name" value="2-NITROPROPANE DIOXYGENASE"/>
    <property type="match status" value="1"/>
</dbReference>
<dbReference type="CDD" id="cd04730">
    <property type="entry name" value="NPD_like"/>
    <property type="match status" value="1"/>
</dbReference>
<dbReference type="GO" id="GO:0004318">
    <property type="term" value="F:enoyl-[acyl-carrier-protein] reductase (NADH) activity"/>
    <property type="evidence" value="ECO:0007669"/>
    <property type="project" value="UniProtKB-EC"/>
</dbReference>
<dbReference type="GO" id="GO:0018580">
    <property type="term" value="F:nitronate monooxygenase activity"/>
    <property type="evidence" value="ECO:0007669"/>
    <property type="project" value="InterPro"/>
</dbReference>
<keyword evidence="5" id="KW-1185">Reference proteome</keyword>
<dbReference type="RefSeq" id="WP_307260265.1">
    <property type="nucleotide sequence ID" value="NZ_JAUSVL010000001.1"/>
</dbReference>
<keyword evidence="3 4" id="KW-0560">Oxidoreductase</keyword>
<comment type="caution">
    <text evidence="4">The sequence shown here is derived from an EMBL/GenBank/DDBJ whole genome shotgun (WGS) entry which is preliminary data.</text>
</comment>
<gene>
    <name evidence="4" type="ORF">J3R75_001033</name>
</gene>
<name>A0AAE4AMW5_9BACT</name>
<evidence type="ECO:0000313" key="5">
    <source>
        <dbReference type="Proteomes" id="UP001238163"/>
    </source>
</evidence>
<sequence length="340" mass="37024">MTTTLSDRYFARGRDFLGCKYPFMCGAMTWVSEPRLVSAVCNEGGFGCLAGGNSPVAILEQQIDQMRTLTDKPFAVNLVTLAPAYREHLELLKRKPVPYVIFAGGFPKDHDITMMKDTGAKVMCFASTHSIAARMIRWGADAIILEGTEAGGHIGQITLTVLLQQVLFTTDDVPVFVAGGITQGRMCAHLFMMGAAGVQLATRFAVAHESIAHDNFKDAIIRANARDAAATPQFDSRLPVVSVRALKNKGTDEFGHLQLDLLGKLERGEVTREAAQLQVETFWMGALRKAVIDGDVQRGSLMAGQSVGLVDKSESVHDIIMDLVNGTELELQRVRDVLCP</sequence>
<dbReference type="EMBL" id="JAUSVL010000001">
    <property type="protein sequence ID" value="MDQ0288926.1"/>
    <property type="molecule type" value="Genomic_DNA"/>
</dbReference>
<evidence type="ECO:0000256" key="2">
    <source>
        <dbReference type="ARBA" id="ARBA00022643"/>
    </source>
</evidence>
<dbReference type="EC" id="1.3.1.9" evidence="4"/>
<accession>A0AAE4AMW5</accession>
<dbReference type="PANTHER" id="PTHR32332:SF20">
    <property type="entry name" value="2-NITROPROPANE DIOXYGENASE-LIKE PROTEIN"/>
    <property type="match status" value="1"/>
</dbReference>
<reference evidence="4" key="1">
    <citation type="submission" date="2023-07" db="EMBL/GenBank/DDBJ databases">
        <title>Genomic Encyclopedia of Type Strains, Phase IV (KMG-IV): sequencing the most valuable type-strain genomes for metagenomic binning, comparative biology and taxonomic classification.</title>
        <authorList>
            <person name="Goeker M."/>
        </authorList>
    </citation>
    <scope>NUCLEOTIDE SEQUENCE</scope>
    <source>
        <strain evidence="4">DSM 24202</strain>
    </source>
</reference>
<keyword evidence="1" id="KW-0285">Flavoprotein</keyword>
<dbReference type="SUPFAM" id="SSF51412">
    <property type="entry name" value="Inosine monophosphate dehydrogenase (IMPDH)"/>
    <property type="match status" value="1"/>
</dbReference>
<evidence type="ECO:0000256" key="1">
    <source>
        <dbReference type="ARBA" id="ARBA00022630"/>
    </source>
</evidence>
<keyword evidence="2" id="KW-0288">FMN</keyword>
<protein>
    <submittedName>
        <fullName evidence="4">Enoyl-[acyl-carrier protein] reductase II</fullName>
        <ecNumber evidence="4">1.3.1.9</ecNumber>
    </submittedName>
</protein>
<dbReference type="InterPro" id="IPR013785">
    <property type="entry name" value="Aldolase_TIM"/>
</dbReference>
<dbReference type="InterPro" id="IPR004136">
    <property type="entry name" value="NMO"/>
</dbReference>
<organism evidence="4 5">
    <name type="scientific">Oligosphaera ethanolica</name>
    <dbReference type="NCBI Taxonomy" id="760260"/>
    <lineage>
        <taxon>Bacteria</taxon>
        <taxon>Pseudomonadati</taxon>
        <taxon>Lentisphaerota</taxon>
        <taxon>Oligosphaeria</taxon>
        <taxon>Oligosphaerales</taxon>
        <taxon>Oligosphaeraceae</taxon>
        <taxon>Oligosphaera</taxon>
    </lineage>
</organism>